<comment type="caution">
    <text evidence="2">The sequence shown here is derived from an EMBL/GenBank/DDBJ whole genome shotgun (WGS) entry which is preliminary data.</text>
</comment>
<sequence>MSSVFTLCCPLQLVTFISTQRTTIDMEMTTISSEGWFHLRHISAFLKKYCYVISPLPDSVAADVDDLPLLYRITCYETSKRRLFDRYRESDDDFIH</sequence>
<feature type="signal peptide" evidence="1">
    <location>
        <begin position="1"/>
        <end position="19"/>
    </location>
</feature>
<organism evidence="2 3">
    <name type="scientific">Trichinella pseudospiralis</name>
    <name type="common">Parasitic roundworm</name>
    <dbReference type="NCBI Taxonomy" id="6337"/>
    <lineage>
        <taxon>Eukaryota</taxon>
        <taxon>Metazoa</taxon>
        <taxon>Ecdysozoa</taxon>
        <taxon>Nematoda</taxon>
        <taxon>Enoplea</taxon>
        <taxon>Dorylaimia</taxon>
        <taxon>Trichinellida</taxon>
        <taxon>Trichinellidae</taxon>
        <taxon>Trichinella</taxon>
    </lineage>
</organism>
<keyword evidence="1" id="KW-0732">Signal</keyword>
<dbReference type="EMBL" id="JYDR01000030">
    <property type="protein sequence ID" value="KRY73829.1"/>
    <property type="molecule type" value="Genomic_DNA"/>
</dbReference>
<dbReference type="Proteomes" id="UP000054632">
    <property type="component" value="Unassembled WGS sequence"/>
</dbReference>
<accession>A0A0V1EJ39</accession>
<evidence type="ECO:0000313" key="3">
    <source>
        <dbReference type="Proteomes" id="UP000054632"/>
    </source>
</evidence>
<evidence type="ECO:0000256" key="1">
    <source>
        <dbReference type="SAM" id="SignalP"/>
    </source>
</evidence>
<reference evidence="2 3" key="1">
    <citation type="submission" date="2015-01" db="EMBL/GenBank/DDBJ databases">
        <title>Evolution of Trichinella species and genotypes.</title>
        <authorList>
            <person name="Korhonen P.K."/>
            <person name="Edoardo P."/>
            <person name="Giuseppe L.R."/>
            <person name="Gasser R.B."/>
        </authorList>
    </citation>
    <scope>NUCLEOTIDE SEQUENCE [LARGE SCALE GENOMIC DNA]</scope>
    <source>
        <strain evidence="2">ISS13</strain>
    </source>
</reference>
<protein>
    <submittedName>
        <fullName evidence="2">Uncharacterized protein</fullName>
    </submittedName>
</protein>
<gene>
    <name evidence="2" type="ORF">T4A_1798</name>
</gene>
<name>A0A0V1EJ39_TRIPS</name>
<evidence type="ECO:0000313" key="2">
    <source>
        <dbReference type="EMBL" id="KRY73829.1"/>
    </source>
</evidence>
<feature type="chain" id="PRO_5006877354" evidence="1">
    <location>
        <begin position="20"/>
        <end position="96"/>
    </location>
</feature>
<proteinExistence type="predicted"/>
<dbReference type="AlphaFoldDB" id="A0A0V1EJ39"/>